<dbReference type="InterPro" id="IPR036291">
    <property type="entry name" value="NAD(P)-bd_dom_sf"/>
</dbReference>
<accession>A0A1B2EVC2</accession>
<dbReference type="AlphaFoldDB" id="A0A1B2EVC2"/>
<dbReference type="Pfam" id="PF01408">
    <property type="entry name" value="GFO_IDH_MocA"/>
    <property type="match status" value="1"/>
</dbReference>
<evidence type="ECO:0000259" key="2">
    <source>
        <dbReference type="Pfam" id="PF22725"/>
    </source>
</evidence>
<feature type="domain" description="GFO/IDH/MocA-like oxidoreductase" evidence="2">
    <location>
        <begin position="131"/>
        <end position="254"/>
    </location>
</feature>
<dbReference type="Gene3D" id="3.40.50.720">
    <property type="entry name" value="NAD(P)-binding Rossmann-like Domain"/>
    <property type="match status" value="1"/>
</dbReference>
<name>A0A1B2EVC2_9HYPH</name>
<dbReference type="PANTHER" id="PTHR43708">
    <property type="entry name" value="CONSERVED EXPRESSED OXIDOREDUCTASE (EUROFUNG)"/>
    <property type="match status" value="1"/>
</dbReference>
<geneLocation type="plasmid" evidence="3">
    <name>unnamed3</name>
</geneLocation>
<dbReference type="SUPFAM" id="SSF51735">
    <property type="entry name" value="NAD(P)-binding Rossmann-fold domains"/>
    <property type="match status" value="1"/>
</dbReference>
<dbReference type="Pfam" id="PF22725">
    <property type="entry name" value="GFO_IDH_MocA_C3"/>
    <property type="match status" value="1"/>
</dbReference>
<protein>
    <submittedName>
        <fullName evidence="3">Oxidoreductase</fullName>
    </submittedName>
</protein>
<dbReference type="KEGG" id="moc:BB934_35085"/>
<proteinExistence type="predicted"/>
<reference evidence="3" key="1">
    <citation type="submission" date="2016-07" db="EMBL/GenBank/DDBJ databases">
        <title>Microvirga ossetica sp. nov. a new species of rhizobia isolated from root nodules of the legume species Vicia alpestris Steven originated from North Ossetia region in the Caucasus.</title>
        <authorList>
            <person name="Safronova V.I."/>
            <person name="Kuznetsova I.G."/>
            <person name="Sazanova A.L."/>
            <person name="Belimov A."/>
            <person name="Andronov E."/>
            <person name="Osledkin Y.S."/>
            <person name="Onishchuk O.P."/>
            <person name="Kurchak O.N."/>
            <person name="Shaposhnikov A.I."/>
            <person name="Willems A."/>
            <person name="Tikhonovich I.A."/>
        </authorList>
    </citation>
    <scope>NUCLEOTIDE SEQUENCE [LARGE SCALE GENOMIC DNA]</scope>
    <source>
        <strain evidence="3">V5/3M</strain>
        <plasmid evidence="3">unnamed3</plasmid>
    </source>
</reference>
<gene>
    <name evidence="3" type="ORF">BB934_35085</name>
</gene>
<sequence length="342" mass="37522">MMELRGALIGCGFFAANHLHAWQDAPGATIIAICDRDSARLADYGDRFGIQSRYTDAADLFAREKLDFVDIATTVGTHRVLVEMAAQHRVPAICQKPFAPSMDDARAMVRACEAAGIPLMVHENFRWQTPIQAVADVIRSGRIGRPFFARVSFRSAYDVFSGQPYLAEGERFIIEDLGIHILDIARFLLGDASRIAARTQRVNPAIRGEDVATMLLDHTNGATSVVDCSYATRLATEPFPETLVEVDGSDGSIRIGQGYQMVVTSPQGVETRDVAPTLLPWASKPWHTIQESVLAIQSHWVECLRQRQEPATSGHDNLKTLALVEAAYRSAATGRTIDLTNG</sequence>
<dbReference type="InterPro" id="IPR055170">
    <property type="entry name" value="GFO_IDH_MocA-like_dom"/>
</dbReference>
<dbReference type="RefSeq" id="WP_099514857.1">
    <property type="nucleotide sequence ID" value="NZ_CP016618.1"/>
</dbReference>
<evidence type="ECO:0000259" key="1">
    <source>
        <dbReference type="Pfam" id="PF01408"/>
    </source>
</evidence>
<organism evidence="3">
    <name type="scientific">Microvirga ossetica</name>
    <dbReference type="NCBI Taxonomy" id="1882682"/>
    <lineage>
        <taxon>Bacteria</taxon>
        <taxon>Pseudomonadati</taxon>
        <taxon>Pseudomonadota</taxon>
        <taxon>Alphaproteobacteria</taxon>
        <taxon>Hyphomicrobiales</taxon>
        <taxon>Methylobacteriaceae</taxon>
        <taxon>Microvirga</taxon>
    </lineage>
</organism>
<dbReference type="SUPFAM" id="SSF55347">
    <property type="entry name" value="Glyceraldehyde-3-phosphate dehydrogenase-like, C-terminal domain"/>
    <property type="match status" value="1"/>
</dbReference>
<dbReference type="GO" id="GO:0000166">
    <property type="term" value="F:nucleotide binding"/>
    <property type="evidence" value="ECO:0007669"/>
    <property type="project" value="InterPro"/>
</dbReference>
<feature type="domain" description="Gfo/Idh/MocA-like oxidoreductase N-terminal" evidence="1">
    <location>
        <begin position="5"/>
        <end position="121"/>
    </location>
</feature>
<keyword evidence="3" id="KW-0614">Plasmid</keyword>
<dbReference type="Gene3D" id="3.30.360.10">
    <property type="entry name" value="Dihydrodipicolinate Reductase, domain 2"/>
    <property type="match status" value="1"/>
</dbReference>
<dbReference type="PANTHER" id="PTHR43708:SF8">
    <property type="entry name" value="OXIDOREDUCTASE"/>
    <property type="match status" value="1"/>
</dbReference>
<evidence type="ECO:0000313" key="3">
    <source>
        <dbReference type="EMBL" id="ANY83907.1"/>
    </source>
</evidence>
<dbReference type="InterPro" id="IPR051317">
    <property type="entry name" value="Gfo/Idh/MocA_oxidoreduct"/>
</dbReference>
<dbReference type="EMBL" id="CP016618">
    <property type="protein sequence ID" value="ANY83907.1"/>
    <property type="molecule type" value="Genomic_DNA"/>
</dbReference>
<dbReference type="OrthoDB" id="7804998at2"/>
<dbReference type="InterPro" id="IPR000683">
    <property type="entry name" value="Gfo/Idh/MocA-like_OxRdtase_N"/>
</dbReference>